<evidence type="ECO:0000256" key="4">
    <source>
        <dbReference type="ARBA" id="ARBA00022960"/>
    </source>
</evidence>
<keyword evidence="2" id="KW-0732">Signal</keyword>
<feature type="active site" evidence="7">
    <location>
        <position position="139"/>
    </location>
</feature>
<dbReference type="EMBL" id="LCPE01000041">
    <property type="protein sequence ID" value="KKU91973.1"/>
    <property type="molecule type" value="Genomic_DNA"/>
</dbReference>
<dbReference type="GO" id="GO:0008360">
    <property type="term" value="P:regulation of cell shape"/>
    <property type="evidence" value="ECO:0007669"/>
    <property type="project" value="UniProtKB-KW"/>
</dbReference>
<feature type="binding site" evidence="8">
    <location>
        <position position="246"/>
    </location>
    <ligand>
        <name>substrate</name>
    </ligand>
</feature>
<gene>
    <name evidence="11" type="ORF">UY22_C0041G0006</name>
</gene>
<evidence type="ECO:0000313" key="11">
    <source>
        <dbReference type="EMBL" id="KKU91973.1"/>
    </source>
</evidence>
<dbReference type="PANTHER" id="PTHR21581">
    <property type="entry name" value="D-ALANYL-D-ALANINE CARBOXYPEPTIDASE"/>
    <property type="match status" value="1"/>
</dbReference>
<dbReference type="InterPro" id="IPR018044">
    <property type="entry name" value="Peptidase_S11"/>
</dbReference>
<evidence type="ECO:0000256" key="3">
    <source>
        <dbReference type="ARBA" id="ARBA00022801"/>
    </source>
</evidence>
<organism evidence="11 12">
    <name type="scientific">Candidatus Amesbacteria bacterium GW2011_GWC1_48_10</name>
    <dbReference type="NCBI Taxonomy" id="1618365"/>
    <lineage>
        <taxon>Bacteria</taxon>
        <taxon>Candidatus Amesiibacteriota</taxon>
    </lineage>
</organism>
<dbReference type="Pfam" id="PF00768">
    <property type="entry name" value="Peptidase_S11"/>
    <property type="match status" value="1"/>
</dbReference>
<dbReference type="InterPro" id="IPR001967">
    <property type="entry name" value="Peptidase_S11_N"/>
</dbReference>
<evidence type="ECO:0000256" key="8">
    <source>
        <dbReference type="PIRSR" id="PIRSR618044-2"/>
    </source>
</evidence>
<dbReference type="PANTHER" id="PTHR21581:SF6">
    <property type="entry name" value="TRAFFICKING PROTEIN PARTICLE COMPLEX SUBUNIT 12"/>
    <property type="match status" value="1"/>
</dbReference>
<keyword evidence="3" id="KW-0378">Hydrolase</keyword>
<dbReference type="Gene3D" id="3.40.710.10">
    <property type="entry name" value="DD-peptidase/beta-lactamase superfamily"/>
    <property type="match status" value="1"/>
</dbReference>
<comment type="caution">
    <text evidence="11">The sequence shown here is derived from an EMBL/GenBank/DDBJ whole genome shotgun (WGS) entry which is preliminary data.</text>
</comment>
<dbReference type="PATRIC" id="fig|1618365.3.peg.849"/>
<evidence type="ECO:0000259" key="10">
    <source>
        <dbReference type="Pfam" id="PF00768"/>
    </source>
</evidence>
<name>A0A0G1WNP8_9BACT</name>
<reference evidence="11 12" key="1">
    <citation type="journal article" date="2015" name="Nature">
        <title>rRNA introns, odd ribosomes, and small enigmatic genomes across a large radiation of phyla.</title>
        <authorList>
            <person name="Brown C.T."/>
            <person name="Hug L.A."/>
            <person name="Thomas B.C."/>
            <person name="Sharon I."/>
            <person name="Castelle C.J."/>
            <person name="Singh A."/>
            <person name="Wilkins M.J."/>
            <person name="Williams K.H."/>
            <person name="Banfield J.F."/>
        </authorList>
    </citation>
    <scope>NUCLEOTIDE SEQUENCE [LARGE SCALE GENOMIC DNA]</scope>
</reference>
<evidence type="ECO:0000256" key="7">
    <source>
        <dbReference type="PIRSR" id="PIRSR618044-1"/>
    </source>
</evidence>
<protein>
    <recommendedName>
        <fullName evidence="10">Peptidase S11 D-alanyl-D-alanine carboxypeptidase A N-terminal domain-containing protein</fullName>
    </recommendedName>
</protein>
<evidence type="ECO:0000256" key="5">
    <source>
        <dbReference type="ARBA" id="ARBA00022984"/>
    </source>
</evidence>
<evidence type="ECO:0000313" key="12">
    <source>
        <dbReference type="Proteomes" id="UP000034877"/>
    </source>
</evidence>
<dbReference type="AlphaFoldDB" id="A0A0G1WNP8"/>
<dbReference type="GO" id="GO:0071555">
    <property type="term" value="P:cell wall organization"/>
    <property type="evidence" value="ECO:0007669"/>
    <property type="project" value="UniProtKB-KW"/>
</dbReference>
<feature type="domain" description="Peptidase S11 D-alanyl-D-alanine carboxypeptidase A N-terminal" evidence="10">
    <location>
        <begin position="52"/>
        <end position="275"/>
    </location>
</feature>
<comment type="similarity">
    <text evidence="1 9">Belongs to the peptidase S11 family.</text>
</comment>
<accession>A0A0G1WNP8</accession>
<evidence type="ECO:0000256" key="2">
    <source>
        <dbReference type="ARBA" id="ARBA00022729"/>
    </source>
</evidence>
<evidence type="ECO:0000256" key="9">
    <source>
        <dbReference type="RuleBase" id="RU004016"/>
    </source>
</evidence>
<keyword evidence="5" id="KW-0573">Peptidoglycan synthesis</keyword>
<dbReference type="GO" id="GO:0009002">
    <property type="term" value="F:serine-type D-Ala-D-Ala carboxypeptidase activity"/>
    <property type="evidence" value="ECO:0007669"/>
    <property type="project" value="InterPro"/>
</dbReference>
<proteinExistence type="inferred from homology"/>
<dbReference type="SUPFAM" id="SSF56601">
    <property type="entry name" value="beta-lactamase/transpeptidase-like"/>
    <property type="match status" value="1"/>
</dbReference>
<evidence type="ECO:0000256" key="6">
    <source>
        <dbReference type="ARBA" id="ARBA00023316"/>
    </source>
</evidence>
<keyword evidence="6" id="KW-0961">Cell wall biogenesis/degradation</keyword>
<feature type="active site" description="Proton acceptor" evidence="7">
    <location>
        <position position="89"/>
    </location>
</feature>
<sequence length="296" mass="32466">MIRKITFIAVDRLALSLFLVILVTSLAWRWFSPASLPIPELPGLKNPQSQNQPPPEISARHVFVWDTVSRLPLLAINADAQVYPASTTKMMTALVALSAYPLDQIMTVTRPYPDGQDIHLVAGERISVERLLYALLVQSANDAGEILAEEYPGGRDTFVAAMNARAKQLNLLHTQFQNPTGLDEDGHYSSAADLARLADEFMHKPLLARIVSAENVVLATSDVSAVHVLANTNQLLGQVEGVLGAKTGYTDLAGQALVTLVNRENHPVIISVLGSTDRFSDTKKLIDWVYSNFIWD</sequence>
<evidence type="ECO:0000256" key="1">
    <source>
        <dbReference type="ARBA" id="ARBA00007164"/>
    </source>
</evidence>
<dbReference type="InterPro" id="IPR012338">
    <property type="entry name" value="Beta-lactam/transpept-like"/>
</dbReference>
<dbReference type="GO" id="GO:0006508">
    <property type="term" value="P:proteolysis"/>
    <property type="evidence" value="ECO:0007669"/>
    <property type="project" value="InterPro"/>
</dbReference>
<dbReference type="GO" id="GO:0009252">
    <property type="term" value="P:peptidoglycan biosynthetic process"/>
    <property type="evidence" value="ECO:0007669"/>
    <property type="project" value="UniProtKB-KW"/>
</dbReference>
<feature type="active site" description="Acyl-ester intermediate" evidence="7">
    <location>
        <position position="86"/>
    </location>
</feature>
<dbReference type="Proteomes" id="UP000034877">
    <property type="component" value="Unassembled WGS sequence"/>
</dbReference>
<dbReference type="PRINTS" id="PR00725">
    <property type="entry name" value="DADACBPTASE1"/>
</dbReference>
<keyword evidence="4" id="KW-0133">Cell shape</keyword>